<dbReference type="GO" id="GO:0004888">
    <property type="term" value="F:transmembrane signaling receptor activity"/>
    <property type="evidence" value="ECO:0007669"/>
    <property type="project" value="TreeGrafter"/>
</dbReference>
<keyword evidence="3" id="KW-0488">Methylation</keyword>
<evidence type="ECO:0000256" key="7">
    <source>
        <dbReference type="ARBA" id="ARBA00029447"/>
    </source>
</evidence>
<evidence type="ECO:0000256" key="10">
    <source>
        <dbReference type="SAM" id="Phobius"/>
    </source>
</evidence>
<evidence type="ECO:0000259" key="11">
    <source>
        <dbReference type="PROSITE" id="PS50111"/>
    </source>
</evidence>
<dbReference type="InterPro" id="IPR033480">
    <property type="entry name" value="sCache_2"/>
</dbReference>
<dbReference type="PANTHER" id="PTHR43531">
    <property type="entry name" value="PROTEIN ICFG"/>
    <property type="match status" value="1"/>
</dbReference>
<dbReference type="SMART" id="SM00283">
    <property type="entry name" value="MA"/>
    <property type="match status" value="1"/>
</dbReference>
<keyword evidence="8" id="KW-0807">Transducer</keyword>
<dbReference type="EMBL" id="VJVV01000004">
    <property type="protein sequence ID" value="TRO82408.1"/>
    <property type="molecule type" value="Genomic_DNA"/>
</dbReference>
<dbReference type="SUPFAM" id="SSF58104">
    <property type="entry name" value="Methyl-accepting chemotaxis protein (MCP) signaling domain"/>
    <property type="match status" value="1"/>
</dbReference>
<comment type="subcellular location">
    <subcellularLocation>
        <location evidence="1">Cell membrane</location>
        <topology evidence="1">Multi-pass membrane protein</topology>
    </subcellularLocation>
</comment>
<dbReference type="GO" id="GO:0006935">
    <property type="term" value="P:chemotaxis"/>
    <property type="evidence" value="ECO:0007669"/>
    <property type="project" value="TreeGrafter"/>
</dbReference>
<evidence type="ECO:0000256" key="2">
    <source>
        <dbReference type="ARBA" id="ARBA00022475"/>
    </source>
</evidence>
<dbReference type="SMART" id="SM01049">
    <property type="entry name" value="Cache_2"/>
    <property type="match status" value="1"/>
</dbReference>
<keyword evidence="6 10" id="KW-0472">Membrane</keyword>
<keyword evidence="2" id="KW-1003">Cell membrane</keyword>
<feature type="transmembrane region" description="Helical" evidence="10">
    <location>
        <begin position="54"/>
        <end position="78"/>
    </location>
</feature>
<evidence type="ECO:0000256" key="1">
    <source>
        <dbReference type="ARBA" id="ARBA00004651"/>
    </source>
</evidence>
<organism evidence="12 13">
    <name type="scientific">Trichloromonas acetexigens</name>
    <dbReference type="NCBI Taxonomy" id="38815"/>
    <lineage>
        <taxon>Bacteria</taxon>
        <taxon>Pseudomonadati</taxon>
        <taxon>Thermodesulfobacteriota</taxon>
        <taxon>Desulfuromonadia</taxon>
        <taxon>Desulfuromonadales</taxon>
        <taxon>Trichloromonadaceae</taxon>
        <taxon>Trichloromonas</taxon>
    </lineage>
</organism>
<dbReference type="Gene3D" id="1.10.287.950">
    <property type="entry name" value="Methyl-accepting chemotaxis protein"/>
    <property type="match status" value="1"/>
</dbReference>
<dbReference type="InterPro" id="IPR004089">
    <property type="entry name" value="MCPsignal_dom"/>
</dbReference>
<keyword evidence="5 10" id="KW-1133">Transmembrane helix</keyword>
<evidence type="ECO:0000256" key="9">
    <source>
        <dbReference type="SAM" id="MobiDB-lite"/>
    </source>
</evidence>
<evidence type="ECO:0000256" key="5">
    <source>
        <dbReference type="ARBA" id="ARBA00022989"/>
    </source>
</evidence>
<accession>A0A550JGU5</accession>
<keyword evidence="13" id="KW-1185">Reference proteome</keyword>
<dbReference type="Proteomes" id="UP000317155">
    <property type="component" value="Unassembled WGS sequence"/>
</dbReference>
<dbReference type="InterPro" id="IPR051310">
    <property type="entry name" value="MCP_chemotaxis"/>
</dbReference>
<dbReference type="Pfam" id="PF17200">
    <property type="entry name" value="sCache_2"/>
    <property type="match status" value="1"/>
</dbReference>
<dbReference type="Pfam" id="PF00015">
    <property type="entry name" value="MCPsignal"/>
    <property type="match status" value="1"/>
</dbReference>
<dbReference type="Gene3D" id="3.30.450.20">
    <property type="entry name" value="PAS domain"/>
    <property type="match status" value="1"/>
</dbReference>
<comment type="caution">
    <text evidence="12">The sequence shown here is derived from an EMBL/GenBank/DDBJ whole genome shotgun (WGS) entry which is preliminary data.</text>
</comment>
<gene>
    <name evidence="12" type="ORF">FL622_07475</name>
</gene>
<evidence type="ECO:0000256" key="4">
    <source>
        <dbReference type="ARBA" id="ARBA00022692"/>
    </source>
</evidence>
<evidence type="ECO:0000256" key="8">
    <source>
        <dbReference type="PROSITE-ProRule" id="PRU00284"/>
    </source>
</evidence>
<comment type="similarity">
    <text evidence="7">Belongs to the methyl-accepting chemotaxis (MCP) protein family.</text>
</comment>
<dbReference type="PROSITE" id="PS50111">
    <property type="entry name" value="CHEMOTAXIS_TRANSDUC_2"/>
    <property type="match status" value="1"/>
</dbReference>
<reference evidence="12 13" key="1">
    <citation type="submission" date="2019-07" db="EMBL/GenBank/DDBJ databases">
        <title>Insights of Desulfuromonas acetexigens electromicrobiology.</title>
        <authorList>
            <person name="Katuri K."/>
            <person name="Sapireddy V."/>
            <person name="Shaw D.R."/>
            <person name="Saikaly P."/>
        </authorList>
    </citation>
    <scope>NUCLEOTIDE SEQUENCE [LARGE SCALE GENOMIC DNA]</scope>
    <source>
        <strain evidence="12 13">2873</strain>
    </source>
</reference>
<dbReference type="GO" id="GO:0005886">
    <property type="term" value="C:plasma membrane"/>
    <property type="evidence" value="ECO:0007669"/>
    <property type="project" value="UniProtKB-SubCell"/>
</dbReference>
<feature type="domain" description="Methyl-accepting transducer" evidence="11">
    <location>
        <begin position="354"/>
        <end position="583"/>
    </location>
</feature>
<protein>
    <submittedName>
        <fullName evidence="12">Chemotaxis protein</fullName>
    </submittedName>
</protein>
<dbReference type="AlphaFoldDB" id="A0A550JGU5"/>
<proteinExistence type="inferred from homology"/>
<evidence type="ECO:0000313" key="12">
    <source>
        <dbReference type="EMBL" id="TRO82408.1"/>
    </source>
</evidence>
<dbReference type="GO" id="GO:0007165">
    <property type="term" value="P:signal transduction"/>
    <property type="evidence" value="ECO:0007669"/>
    <property type="project" value="UniProtKB-KW"/>
</dbReference>
<sequence>MSLFQKSVESSGQVFDECHRFVSIPDFPPTGCDFVFLQQKGLWLMLFAHSKLKLSVQIAGMCLAIILTFCLAFAWLYAQSSKRQYGDRRLKVQNQVETAYGVLEYFAAAAGRGELTQAEAQERAKVAIKGLRYGSEDYFWINDTQPAMIMHPFKPELDGKDLSQSADPNGKKLFVEFVEVCRKEEGGFVDYFWPKPGFDEPVAKISYVKLFPQWNWIIGNGLYIDDVEASLAHVLKTTLGLLGAVVLVTALLVIGMSRSLTGALHSFMTALGKLAQGDTQIAVHGSVCREIDSLGLAMKRLAEIMNARSEVALGIADGDLTHRVELLSERDLLGQSMARMHGNLSDILCQVQATSMQIAADAGQISAGSSALADGATRQAAALEEISSSMQDVASQTGQNAENAKQANALAAQGLDFAGKGNEEMEGMMAAMGEISSAAENISRIIKVIDEIAFQTNLLALNAAVEAARAGQHGKGFAVVAEEVRNLAGRSAKAAKETEELIASSVAKTERGLVIADRTAASLKEIVTVSAKVSDLIQEIAAASNEQAQAIQQINQGLAQIDQVNQQATANTEESAASASVLADHARQLQALLQRFRVDQRRCKAQEPPARNPRSAVAAASPTGVWGAAGESAVPRIALDDGEFGKY</sequence>
<dbReference type="CDD" id="cd11386">
    <property type="entry name" value="MCP_signal"/>
    <property type="match status" value="1"/>
</dbReference>
<evidence type="ECO:0000313" key="13">
    <source>
        <dbReference type="Proteomes" id="UP000317155"/>
    </source>
</evidence>
<dbReference type="PANTHER" id="PTHR43531:SF14">
    <property type="entry name" value="METHYL-ACCEPTING CHEMOTAXIS PROTEIN I-RELATED"/>
    <property type="match status" value="1"/>
</dbReference>
<evidence type="ECO:0000256" key="6">
    <source>
        <dbReference type="ARBA" id="ARBA00023136"/>
    </source>
</evidence>
<feature type="region of interest" description="Disordered" evidence="9">
    <location>
        <begin position="603"/>
        <end position="622"/>
    </location>
</feature>
<feature type="transmembrane region" description="Helical" evidence="10">
    <location>
        <begin position="239"/>
        <end position="257"/>
    </location>
</feature>
<dbReference type="OrthoDB" id="5390881at2"/>
<keyword evidence="4 10" id="KW-0812">Transmembrane</keyword>
<dbReference type="FunFam" id="1.10.287.950:FF:000001">
    <property type="entry name" value="Methyl-accepting chemotaxis sensory transducer"/>
    <property type="match status" value="1"/>
</dbReference>
<name>A0A550JGU5_9BACT</name>
<evidence type="ECO:0000256" key="3">
    <source>
        <dbReference type="ARBA" id="ARBA00022481"/>
    </source>
</evidence>